<protein>
    <submittedName>
        <fullName evidence="2">Uncharacterized protein</fullName>
    </submittedName>
</protein>
<gene>
    <name evidence="2" type="ORF">BJN34_34415</name>
</gene>
<dbReference type="AlphaFoldDB" id="A0A1U9V3J9"/>
<dbReference type="RefSeq" id="WP_078201541.1">
    <property type="nucleotide sequence ID" value="NZ_CP017758.1"/>
</dbReference>
<organism evidence="2 3">
    <name type="scientific">Cupriavidus necator</name>
    <name type="common">Alcaligenes eutrophus</name>
    <name type="synonym">Ralstonia eutropha</name>
    <dbReference type="NCBI Taxonomy" id="106590"/>
    <lineage>
        <taxon>Bacteria</taxon>
        <taxon>Pseudomonadati</taxon>
        <taxon>Pseudomonadota</taxon>
        <taxon>Betaproteobacteria</taxon>
        <taxon>Burkholderiales</taxon>
        <taxon>Burkholderiaceae</taxon>
        <taxon>Cupriavidus</taxon>
    </lineage>
</organism>
<sequence>MTYVFSMSSRMVTIAVTCAVLLCALLFLMGVEIGARLVRQGAPQRADAVPVAVAPAPLLPGTAAQPAATQPPATTVGLAAAPGAPSTP</sequence>
<dbReference type="Proteomes" id="UP000189627">
    <property type="component" value="Chromosome 2"/>
</dbReference>
<dbReference type="EMBL" id="CP017758">
    <property type="protein sequence ID" value="AQV98975.1"/>
    <property type="molecule type" value="Genomic_DNA"/>
</dbReference>
<feature type="region of interest" description="Disordered" evidence="1">
    <location>
        <begin position="62"/>
        <end position="88"/>
    </location>
</feature>
<name>A0A1U9V3J9_CUPNE</name>
<evidence type="ECO:0000313" key="3">
    <source>
        <dbReference type="Proteomes" id="UP000189627"/>
    </source>
</evidence>
<feature type="compositionally biased region" description="Low complexity" evidence="1">
    <location>
        <begin position="62"/>
        <end position="77"/>
    </location>
</feature>
<accession>A0A1U9V3J9</accession>
<reference evidence="3" key="1">
    <citation type="submission" date="2017-02" db="EMBL/GenBank/DDBJ databases">
        <title>Complete genome sequence of Cupriavidus necator strain NH9, a 3-chlorobenzoate degrader.</title>
        <authorList>
            <person name="Moriuchi R."/>
            <person name="Dohra H."/>
            <person name="Ogawa N."/>
        </authorList>
    </citation>
    <scope>NUCLEOTIDE SEQUENCE [LARGE SCALE GENOMIC DNA]</scope>
    <source>
        <strain evidence="3">NH9</strain>
    </source>
</reference>
<proteinExistence type="predicted"/>
<evidence type="ECO:0000256" key="1">
    <source>
        <dbReference type="SAM" id="MobiDB-lite"/>
    </source>
</evidence>
<evidence type="ECO:0000313" key="2">
    <source>
        <dbReference type="EMBL" id="AQV98975.1"/>
    </source>
</evidence>
<dbReference type="KEGG" id="cuh:BJN34_34415"/>